<keyword evidence="1" id="KW-0547">Nucleotide-binding</keyword>
<keyword evidence="1" id="KW-0227">DNA damage</keyword>
<comment type="catalytic activity">
    <reaction evidence="1">
        <text>ATP + H2O = ADP + phosphate + H(+)</text>
        <dbReference type="Rhea" id="RHEA:13065"/>
        <dbReference type="ChEBI" id="CHEBI:15377"/>
        <dbReference type="ChEBI" id="CHEBI:15378"/>
        <dbReference type="ChEBI" id="CHEBI:30616"/>
        <dbReference type="ChEBI" id="CHEBI:43474"/>
        <dbReference type="ChEBI" id="CHEBI:456216"/>
        <dbReference type="EC" id="5.6.2.3"/>
    </reaction>
</comment>
<comment type="similarity">
    <text evidence="1">Belongs to the helicase family.</text>
</comment>
<feature type="domain" description="DNA helicase Pif1-like DEAD-box helicase" evidence="2">
    <location>
        <begin position="1"/>
        <end position="96"/>
    </location>
</feature>
<keyword evidence="1" id="KW-0347">Helicase</keyword>
<organism evidence="3 4">
    <name type="scientific">Solanum pennellii</name>
    <name type="common">Tomato</name>
    <name type="synonym">Lycopersicon pennellii</name>
    <dbReference type="NCBI Taxonomy" id="28526"/>
    <lineage>
        <taxon>Eukaryota</taxon>
        <taxon>Viridiplantae</taxon>
        <taxon>Streptophyta</taxon>
        <taxon>Embryophyta</taxon>
        <taxon>Tracheophyta</taxon>
        <taxon>Spermatophyta</taxon>
        <taxon>Magnoliopsida</taxon>
        <taxon>eudicotyledons</taxon>
        <taxon>Gunneridae</taxon>
        <taxon>Pentapetalae</taxon>
        <taxon>asterids</taxon>
        <taxon>lamiids</taxon>
        <taxon>Solanales</taxon>
        <taxon>Solanaceae</taxon>
        <taxon>Solanoideae</taxon>
        <taxon>Solaneae</taxon>
        <taxon>Solanum</taxon>
        <taxon>Solanum subgen. Lycopersicon</taxon>
    </lineage>
</organism>
<evidence type="ECO:0000256" key="1">
    <source>
        <dbReference type="RuleBase" id="RU363044"/>
    </source>
</evidence>
<dbReference type="InterPro" id="IPR027417">
    <property type="entry name" value="P-loop_NTPase"/>
</dbReference>
<keyword evidence="3" id="KW-1185">Reference proteome</keyword>
<protein>
    <recommendedName>
        <fullName evidence="1">ATP-dependent DNA helicase</fullName>
        <ecNumber evidence="1">5.6.2.3</ecNumber>
    </recommendedName>
</protein>
<dbReference type="SUPFAM" id="SSF52540">
    <property type="entry name" value="P-loop containing nucleoside triphosphate hydrolases"/>
    <property type="match status" value="1"/>
</dbReference>
<name>A0ABM1GSM6_SOLPN</name>
<comment type="cofactor">
    <cofactor evidence="1">
        <name>Mg(2+)</name>
        <dbReference type="ChEBI" id="CHEBI:18420"/>
    </cofactor>
</comment>
<reference evidence="4" key="2">
    <citation type="submission" date="2025-08" db="UniProtKB">
        <authorList>
            <consortium name="RefSeq"/>
        </authorList>
    </citation>
    <scope>IDENTIFICATION</scope>
</reference>
<dbReference type="RefSeq" id="XP_015075314.1">
    <property type="nucleotide sequence ID" value="XM_015219828.1"/>
</dbReference>
<dbReference type="PANTHER" id="PTHR10492:SF94">
    <property type="entry name" value="ATP-DEPENDENT DNA HELICASE"/>
    <property type="match status" value="1"/>
</dbReference>
<sequence>MAKRHTIETVDRSFRDIMDKDVPFGGKIMVFGGDFRQVFQVVLKSTRSEMANASLVRSYLWPLMEKIQLSTNMRAITDQTFSDFLLHIGNGQETTIKDNLIEIPKQMTIQQSGDINPEESLDREIFPEIKPNYKSAQYITEHTMLARTNEFVDKLIAIMIEKFHAETKTYISFDSTKMIPGTTIKKNISTH</sequence>
<dbReference type="InterPro" id="IPR010285">
    <property type="entry name" value="DNA_helicase_pif1-like_DEAD"/>
</dbReference>
<evidence type="ECO:0000313" key="3">
    <source>
        <dbReference type="Proteomes" id="UP000694930"/>
    </source>
</evidence>
<dbReference type="Pfam" id="PF05970">
    <property type="entry name" value="PIF1"/>
    <property type="match status" value="1"/>
</dbReference>
<dbReference type="Proteomes" id="UP000694930">
    <property type="component" value="Chromosome 1"/>
</dbReference>
<keyword evidence="1" id="KW-0067">ATP-binding</keyword>
<gene>
    <name evidence="4" type="primary">LOC107019291</name>
</gene>
<accession>A0ABM1GSM6</accession>
<evidence type="ECO:0000313" key="4">
    <source>
        <dbReference type="RefSeq" id="XP_015075314.1"/>
    </source>
</evidence>
<dbReference type="EC" id="5.6.2.3" evidence="1"/>
<dbReference type="GeneID" id="107019291"/>
<keyword evidence="1" id="KW-0233">DNA recombination</keyword>
<reference evidence="3" key="1">
    <citation type="journal article" date="2014" name="Nat. Genet.">
        <title>The genome of the stress-tolerant wild tomato species Solanum pennellii.</title>
        <authorList>
            <person name="Bolger A."/>
            <person name="Scossa F."/>
            <person name="Bolger M.E."/>
            <person name="Lanz C."/>
            <person name="Maumus F."/>
            <person name="Tohge T."/>
            <person name="Quesneville H."/>
            <person name="Alseekh S."/>
            <person name="Sorensen I."/>
            <person name="Lichtenstein G."/>
            <person name="Fich E.A."/>
            <person name="Conte M."/>
            <person name="Keller H."/>
            <person name="Schneeberger K."/>
            <person name="Schwacke R."/>
            <person name="Ofner I."/>
            <person name="Vrebalov J."/>
            <person name="Xu Y."/>
            <person name="Osorio S."/>
            <person name="Aflitos S.A."/>
            <person name="Schijlen E."/>
            <person name="Jimenez-Gomez J.M."/>
            <person name="Ryngajllo M."/>
            <person name="Kimura S."/>
            <person name="Kumar R."/>
            <person name="Koenig D."/>
            <person name="Headland L.R."/>
            <person name="Maloof J.N."/>
            <person name="Sinha N."/>
            <person name="van Ham R.C."/>
            <person name="Lankhorst R.K."/>
            <person name="Mao L."/>
            <person name="Vogel A."/>
            <person name="Arsova B."/>
            <person name="Panstruga R."/>
            <person name="Fei Z."/>
            <person name="Rose J.K."/>
            <person name="Zamir D."/>
            <person name="Carrari F."/>
            <person name="Giovannoni J.J."/>
            <person name="Weigel D."/>
            <person name="Usadel B."/>
            <person name="Fernie A.R."/>
        </authorList>
    </citation>
    <scope>NUCLEOTIDE SEQUENCE [LARGE SCALE GENOMIC DNA]</scope>
    <source>
        <strain evidence="3">cv. LA0716</strain>
    </source>
</reference>
<keyword evidence="1" id="KW-0378">Hydrolase</keyword>
<evidence type="ECO:0000259" key="2">
    <source>
        <dbReference type="Pfam" id="PF05970"/>
    </source>
</evidence>
<dbReference type="PANTHER" id="PTHR10492">
    <property type="match status" value="1"/>
</dbReference>
<keyword evidence="1" id="KW-0234">DNA repair</keyword>
<proteinExistence type="inferred from homology"/>